<dbReference type="Gene3D" id="3.40.50.180">
    <property type="entry name" value="Methylesterase CheB, C-terminal domain"/>
    <property type="match status" value="1"/>
</dbReference>
<dbReference type="PANTHER" id="PTHR42872:SF6">
    <property type="entry name" value="PROTEIN-GLUTAMATE METHYLESTERASE_PROTEIN-GLUTAMINE GLUTAMINASE"/>
    <property type="match status" value="1"/>
</dbReference>
<dbReference type="Proteomes" id="UP001652432">
    <property type="component" value="Unassembled WGS sequence"/>
</dbReference>
<reference evidence="6 7" key="1">
    <citation type="journal article" date="2021" name="ISME Commun">
        <title>Automated analysis of genomic sequences facilitates high-throughput and comprehensive description of bacteria.</title>
        <authorList>
            <person name="Hitch T.C.A."/>
        </authorList>
    </citation>
    <scope>NUCLEOTIDE SEQUENCE [LARGE SCALE GENOMIC DNA]</scope>
    <source>
        <strain evidence="6 7">Sanger_18</strain>
    </source>
</reference>
<dbReference type="PANTHER" id="PTHR42872">
    <property type="entry name" value="PROTEIN-GLUTAMATE METHYLESTERASE/PROTEIN-GLUTAMINE GLUTAMINASE"/>
    <property type="match status" value="1"/>
</dbReference>
<evidence type="ECO:0000313" key="7">
    <source>
        <dbReference type="Proteomes" id="UP001652432"/>
    </source>
</evidence>
<sequence>MRMSVKSTGSKAVAIASSTGGPKALQSLIPFLPAELDAPVFIVQHMPAGFTEALSIRLDQLSGLSVKEAAEGDAAEKGHAYLARGGRHMEIRKKAGKETLHYMDEPPREGVRPCANYMYESLMDSNYDEIICVVLTGMGADGTEGIRHLKEKKKVTVIAQDEETCTVYGMPKSVVQAQLADKILPLTQIAGEITKNVGVI</sequence>
<feature type="domain" description="CheB-type methylesterase" evidence="5">
    <location>
        <begin position="6"/>
        <end position="200"/>
    </location>
</feature>
<proteinExistence type="predicted"/>
<dbReference type="Pfam" id="PF01339">
    <property type="entry name" value="CheB_methylest"/>
    <property type="match status" value="1"/>
</dbReference>
<dbReference type="EC" id="3.1.1.61" evidence="2"/>
<keyword evidence="7" id="KW-1185">Reference proteome</keyword>
<evidence type="ECO:0000256" key="2">
    <source>
        <dbReference type="ARBA" id="ARBA00039140"/>
    </source>
</evidence>
<dbReference type="InterPro" id="IPR035909">
    <property type="entry name" value="CheB_C"/>
</dbReference>
<feature type="active site" evidence="4">
    <location>
        <position position="141"/>
    </location>
</feature>
<organism evidence="6 7">
    <name type="scientific">Suilimivivens aceti</name>
    <dbReference type="NCBI Taxonomy" id="2981774"/>
    <lineage>
        <taxon>Bacteria</taxon>
        <taxon>Bacillati</taxon>
        <taxon>Bacillota</taxon>
        <taxon>Clostridia</taxon>
        <taxon>Lachnospirales</taxon>
        <taxon>Lachnospiraceae</taxon>
        <taxon>Suilimivivens</taxon>
    </lineage>
</organism>
<feature type="active site" evidence="4">
    <location>
        <position position="45"/>
    </location>
</feature>
<comment type="caution">
    <text evidence="6">The sequence shown here is derived from an EMBL/GenBank/DDBJ whole genome shotgun (WGS) entry which is preliminary data.</text>
</comment>
<dbReference type="RefSeq" id="WP_262573458.1">
    <property type="nucleotide sequence ID" value="NZ_JAOQKJ010000003.1"/>
</dbReference>
<evidence type="ECO:0000256" key="4">
    <source>
        <dbReference type="PROSITE-ProRule" id="PRU00050"/>
    </source>
</evidence>
<keyword evidence="4" id="KW-0145">Chemotaxis</keyword>
<evidence type="ECO:0000259" key="5">
    <source>
        <dbReference type="PROSITE" id="PS50122"/>
    </source>
</evidence>
<dbReference type="InterPro" id="IPR000673">
    <property type="entry name" value="Sig_transdc_resp-reg_Me-estase"/>
</dbReference>
<gene>
    <name evidence="6" type="ORF">OCV77_03795</name>
</gene>
<protein>
    <recommendedName>
        <fullName evidence="2">protein-glutamate methylesterase</fullName>
        <ecNumber evidence="2">3.1.1.61</ecNumber>
    </recommendedName>
</protein>
<dbReference type="CDD" id="cd16432">
    <property type="entry name" value="CheB_Rec"/>
    <property type="match status" value="1"/>
</dbReference>
<dbReference type="SUPFAM" id="SSF52738">
    <property type="entry name" value="Methylesterase CheB, C-terminal domain"/>
    <property type="match status" value="1"/>
</dbReference>
<feature type="active site" evidence="4">
    <location>
        <position position="18"/>
    </location>
</feature>
<evidence type="ECO:0000256" key="1">
    <source>
        <dbReference type="ARBA" id="ARBA00022801"/>
    </source>
</evidence>
<name>A0ABT2T0Z6_9FIRM</name>
<evidence type="ECO:0000256" key="3">
    <source>
        <dbReference type="ARBA" id="ARBA00048267"/>
    </source>
</evidence>
<evidence type="ECO:0000313" key="6">
    <source>
        <dbReference type="EMBL" id="MCU6743631.1"/>
    </source>
</evidence>
<dbReference type="EMBL" id="JAOQKJ010000003">
    <property type="protein sequence ID" value="MCU6743631.1"/>
    <property type="molecule type" value="Genomic_DNA"/>
</dbReference>
<accession>A0ABT2T0Z6</accession>
<keyword evidence="1 4" id="KW-0378">Hydrolase</keyword>
<comment type="catalytic activity">
    <reaction evidence="3">
        <text>[protein]-L-glutamate 5-O-methyl ester + H2O = L-glutamyl-[protein] + methanol + H(+)</text>
        <dbReference type="Rhea" id="RHEA:23236"/>
        <dbReference type="Rhea" id="RHEA-COMP:10208"/>
        <dbReference type="Rhea" id="RHEA-COMP:10311"/>
        <dbReference type="ChEBI" id="CHEBI:15377"/>
        <dbReference type="ChEBI" id="CHEBI:15378"/>
        <dbReference type="ChEBI" id="CHEBI:17790"/>
        <dbReference type="ChEBI" id="CHEBI:29973"/>
        <dbReference type="ChEBI" id="CHEBI:82795"/>
        <dbReference type="EC" id="3.1.1.61"/>
    </reaction>
</comment>
<dbReference type="PROSITE" id="PS50122">
    <property type="entry name" value="CHEB"/>
    <property type="match status" value="1"/>
</dbReference>